<protein>
    <submittedName>
        <fullName evidence="4">ADP-ribosylation factor, putative</fullName>
    </submittedName>
</protein>
<proteinExistence type="predicted"/>
<dbReference type="InterPro" id="IPR027417">
    <property type="entry name" value="P-loop_NTPase"/>
</dbReference>
<sequence length="209" mass="23335">MSDERMKVAVVGPSKSGKTCIANFLSGTRDTPTVEYKETSPLRILETVVEGVRTGGKRNVGRGTRITVELWDVGGSSKFQACWPACYQNVDALIFVMNPEVRNQEKELELWFKSFAQPAKVPEKHCLVFCHHSSPPENAVIPQMPPILKNIRVLETSLDFQSDNFKEAFDKLVEGVLNSRREAEEEAALRQQNDAMNGPLLVGSSRGER</sequence>
<keyword evidence="2" id="KW-0342">GTP-binding</keyword>
<feature type="region of interest" description="Disordered" evidence="3">
    <location>
        <begin position="187"/>
        <end position="209"/>
    </location>
</feature>
<evidence type="ECO:0000313" key="4">
    <source>
        <dbReference type="EMBL" id="CUG88231.1"/>
    </source>
</evidence>
<dbReference type="OMA" id="NERHDQE"/>
<dbReference type="Pfam" id="PF08477">
    <property type="entry name" value="Roc"/>
    <property type="match status" value="1"/>
</dbReference>
<evidence type="ECO:0000256" key="1">
    <source>
        <dbReference type="ARBA" id="ARBA00022741"/>
    </source>
</evidence>
<dbReference type="CDD" id="cd00882">
    <property type="entry name" value="Ras_like_GTPase"/>
    <property type="match status" value="1"/>
</dbReference>
<dbReference type="OrthoDB" id="275177at2759"/>
<dbReference type="PANTHER" id="PTHR24073">
    <property type="entry name" value="DRAB5-RELATED"/>
    <property type="match status" value="1"/>
</dbReference>
<dbReference type="GO" id="GO:0005525">
    <property type="term" value="F:GTP binding"/>
    <property type="evidence" value="ECO:0007669"/>
    <property type="project" value="UniProtKB-KW"/>
</dbReference>
<gene>
    <name evidence="4" type="ORF">BSAL_14300</name>
</gene>
<name>A0A0S4JFN8_BODSA</name>
<keyword evidence="5" id="KW-1185">Reference proteome</keyword>
<dbReference type="AlphaFoldDB" id="A0A0S4JFN8"/>
<keyword evidence="1" id="KW-0547">Nucleotide-binding</keyword>
<dbReference type="SUPFAM" id="SSF52540">
    <property type="entry name" value="P-loop containing nucleoside triphosphate hydrolases"/>
    <property type="match status" value="1"/>
</dbReference>
<accession>A0A0S4JFN8</accession>
<reference evidence="5" key="1">
    <citation type="submission" date="2015-09" db="EMBL/GenBank/DDBJ databases">
        <authorList>
            <consortium name="Pathogen Informatics"/>
        </authorList>
    </citation>
    <scope>NUCLEOTIDE SEQUENCE [LARGE SCALE GENOMIC DNA]</scope>
    <source>
        <strain evidence="5">Lake Konstanz</strain>
    </source>
</reference>
<evidence type="ECO:0000313" key="5">
    <source>
        <dbReference type="Proteomes" id="UP000051952"/>
    </source>
</evidence>
<dbReference type="EMBL" id="CYKH01001627">
    <property type="protein sequence ID" value="CUG88231.1"/>
    <property type="molecule type" value="Genomic_DNA"/>
</dbReference>
<dbReference type="Proteomes" id="UP000051952">
    <property type="component" value="Unassembled WGS sequence"/>
</dbReference>
<organism evidence="4 5">
    <name type="scientific">Bodo saltans</name>
    <name type="common">Flagellated protozoan</name>
    <dbReference type="NCBI Taxonomy" id="75058"/>
    <lineage>
        <taxon>Eukaryota</taxon>
        <taxon>Discoba</taxon>
        <taxon>Euglenozoa</taxon>
        <taxon>Kinetoplastea</taxon>
        <taxon>Metakinetoplastina</taxon>
        <taxon>Eubodonida</taxon>
        <taxon>Bodonidae</taxon>
        <taxon>Bodo</taxon>
    </lineage>
</organism>
<evidence type="ECO:0000256" key="3">
    <source>
        <dbReference type="SAM" id="MobiDB-lite"/>
    </source>
</evidence>
<dbReference type="VEuPathDB" id="TriTrypDB:BSAL_14300"/>
<evidence type="ECO:0000256" key="2">
    <source>
        <dbReference type="ARBA" id="ARBA00023134"/>
    </source>
</evidence>
<dbReference type="Gene3D" id="3.40.50.300">
    <property type="entry name" value="P-loop containing nucleotide triphosphate hydrolases"/>
    <property type="match status" value="1"/>
</dbReference>